<evidence type="ECO:0000313" key="2">
    <source>
        <dbReference type="Proteomes" id="UP000571950"/>
    </source>
</evidence>
<dbReference type="Proteomes" id="UP000571950">
    <property type="component" value="Unassembled WGS sequence"/>
</dbReference>
<protein>
    <submittedName>
        <fullName evidence="1">Uncharacterized protein</fullName>
    </submittedName>
</protein>
<organism evidence="1 2">
    <name type="scientific">Sphingobium jiangsuense</name>
    <dbReference type="NCBI Taxonomy" id="870476"/>
    <lineage>
        <taxon>Bacteria</taxon>
        <taxon>Pseudomonadati</taxon>
        <taxon>Pseudomonadota</taxon>
        <taxon>Alphaproteobacteria</taxon>
        <taxon>Sphingomonadales</taxon>
        <taxon>Sphingomonadaceae</taxon>
        <taxon>Sphingobium</taxon>
    </lineage>
</organism>
<sequence length="297" mass="34945">MEKIMARPGISKLRLPPKKYRPDLRTRRRDGLIKFETLDDARREDELRIERLRRIADQFPDIIDAQAARKLAIRLRRATEFDERGNTPASSIYMREQRIRTVGWLWSLYANPANAPVTTAHILPTKWIIHPQELMGTDPRKLLAQLRANLIRMGATEADGFLFAGLHGEFNPNDERFHLHVHCLISKGMIAVVERLRKLENRRLKKIANSKIRRSPVLIRRKKLRNLPEPISYCFQSYWPKKAYDDPDTGNWKRGEKHRIPEPYHSLFLLWVDQWRVEDLTLLMKLSVKAGKLEISH</sequence>
<reference evidence="1 2" key="1">
    <citation type="submission" date="2020-08" db="EMBL/GenBank/DDBJ databases">
        <title>Genomic Encyclopedia of Type Strains, Phase IV (KMG-IV): sequencing the most valuable type-strain genomes for metagenomic binning, comparative biology and taxonomic classification.</title>
        <authorList>
            <person name="Goeker M."/>
        </authorList>
    </citation>
    <scope>NUCLEOTIDE SEQUENCE [LARGE SCALE GENOMIC DNA]</scope>
    <source>
        <strain evidence="1 2">DSM 26189</strain>
    </source>
</reference>
<keyword evidence="2" id="KW-1185">Reference proteome</keyword>
<dbReference type="EMBL" id="JACIDT010000001">
    <property type="protein sequence ID" value="MBB3924316.1"/>
    <property type="molecule type" value="Genomic_DNA"/>
</dbReference>
<name>A0A7W6BCG7_9SPHN</name>
<dbReference type="AlphaFoldDB" id="A0A7W6BCG7"/>
<gene>
    <name evidence="1" type="ORF">GGR43_000010</name>
</gene>
<proteinExistence type="predicted"/>
<evidence type="ECO:0000313" key="1">
    <source>
        <dbReference type="EMBL" id="MBB3924316.1"/>
    </source>
</evidence>
<accession>A0A7W6BCG7</accession>
<comment type="caution">
    <text evidence="1">The sequence shown here is derived from an EMBL/GenBank/DDBJ whole genome shotgun (WGS) entry which is preliminary data.</text>
</comment>